<evidence type="ECO:0000256" key="1">
    <source>
        <dbReference type="SAM" id="SignalP"/>
    </source>
</evidence>
<keyword evidence="4" id="KW-1185">Reference proteome</keyword>
<dbReference type="RefSeq" id="WP_282211961.1">
    <property type="nucleotide sequence ID" value="NZ_CP118247.1"/>
</dbReference>
<sequence length="112" mass="12389">MNKNHEKLLVATLCGLIITGAAAFAVQPAMAAGYGVDHLARVTGVAQWDQLNVRKWPASFSRKIGALSPNVHVWIERCIEVENSTDWCLVERNNTRGWVNGRYLQLADQSGI</sequence>
<dbReference type="Proteomes" id="UP001222118">
    <property type="component" value="Chromosome"/>
</dbReference>
<reference evidence="3 4" key="1">
    <citation type="submission" date="2023-02" db="EMBL/GenBank/DDBJ databases">
        <title>Devosia chondri sp. nov., isolated from the phycosphere of marine algae.</title>
        <authorList>
            <person name="Kim J.M."/>
            <person name="Lee J.K."/>
            <person name="Choi B.J."/>
            <person name="Bayburt H."/>
            <person name="Jeon C.O."/>
        </authorList>
    </citation>
    <scope>NUCLEOTIDE SEQUENCE [LARGE SCALE GENOMIC DNA]</scope>
    <source>
        <strain evidence="3 4">G2-5</strain>
    </source>
</reference>
<dbReference type="Gene3D" id="2.30.30.40">
    <property type="entry name" value="SH3 Domains"/>
    <property type="match status" value="1"/>
</dbReference>
<accession>A0ABY7YZ58</accession>
<evidence type="ECO:0000259" key="2">
    <source>
        <dbReference type="Pfam" id="PF08239"/>
    </source>
</evidence>
<protein>
    <submittedName>
        <fullName evidence="3">SH3 domain-containing protein</fullName>
    </submittedName>
</protein>
<dbReference type="EMBL" id="CP118247">
    <property type="protein sequence ID" value="WDR06447.1"/>
    <property type="molecule type" value="Genomic_DNA"/>
</dbReference>
<dbReference type="InterPro" id="IPR003646">
    <property type="entry name" value="SH3-like_bac-type"/>
</dbReference>
<proteinExistence type="predicted"/>
<feature type="chain" id="PRO_5046330235" evidence="1">
    <location>
        <begin position="32"/>
        <end position="112"/>
    </location>
</feature>
<gene>
    <name evidence="3" type="ORF">PSQ90_02975</name>
</gene>
<feature type="signal peptide" evidence="1">
    <location>
        <begin position="1"/>
        <end position="31"/>
    </location>
</feature>
<evidence type="ECO:0000313" key="4">
    <source>
        <dbReference type="Proteomes" id="UP001222118"/>
    </source>
</evidence>
<name>A0ABY7YZ58_9HYPH</name>
<feature type="domain" description="SH3b" evidence="2">
    <location>
        <begin position="50"/>
        <end position="105"/>
    </location>
</feature>
<organism evidence="3 4">
    <name type="scientific">Devosia rhodophyticola</name>
    <dbReference type="NCBI Taxonomy" id="3026423"/>
    <lineage>
        <taxon>Bacteria</taxon>
        <taxon>Pseudomonadati</taxon>
        <taxon>Pseudomonadota</taxon>
        <taxon>Alphaproteobacteria</taxon>
        <taxon>Hyphomicrobiales</taxon>
        <taxon>Devosiaceae</taxon>
        <taxon>Devosia</taxon>
    </lineage>
</organism>
<dbReference type="Pfam" id="PF08239">
    <property type="entry name" value="SH3_3"/>
    <property type="match status" value="1"/>
</dbReference>
<keyword evidence="1" id="KW-0732">Signal</keyword>
<evidence type="ECO:0000313" key="3">
    <source>
        <dbReference type="EMBL" id="WDR06447.1"/>
    </source>
</evidence>